<name>A0AAW1PAY2_9CHLO</name>
<feature type="compositionally biased region" description="Polar residues" evidence="1">
    <location>
        <begin position="116"/>
        <end position="135"/>
    </location>
</feature>
<comment type="caution">
    <text evidence="2">The sequence shown here is derived from an EMBL/GenBank/DDBJ whole genome shotgun (WGS) entry which is preliminary data.</text>
</comment>
<feature type="compositionally biased region" description="Polar residues" evidence="1">
    <location>
        <begin position="332"/>
        <end position="343"/>
    </location>
</feature>
<evidence type="ECO:0000313" key="2">
    <source>
        <dbReference type="EMBL" id="KAK9806646.1"/>
    </source>
</evidence>
<gene>
    <name evidence="2" type="ORF">WJX73_003822</name>
</gene>
<protein>
    <submittedName>
        <fullName evidence="2">Uncharacterized protein</fullName>
    </submittedName>
</protein>
<dbReference type="AlphaFoldDB" id="A0AAW1PAY2"/>
<accession>A0AAW1PAY2</accession>
<organism evidence="2 3">
    <name type="scientific">Symbiochloris irregularis</name>
    <dbReference type="NCBI Taxonomy" id="706552"/>
    <lineage>
        <taxon>Eukaryota</taxon>
        <taxon>Viridiplantae</taxon>
        <taxon>Chlorophyta</taxon>
        <taxon>core chlorophytes</taxon>
        <taxon>Trebouxiophyceae</taxon>
        <taxon>Trebouxiales</taxon>
        <taxon>Trebouxiaceae</taxon>
        <taxon>Symbiochloris</taxon>
    </lineage>
</organism>
<keyword evidence="3" id="KW-1185">Reference proteome</keyword>
<dbReference type="EMBL" id="JALJOQ010000035">
    <property type="protein sequence ID" value="KAK9806646.1"/>
    <property type="molecule type" value="Genomic_DNA"/>
</dbReference>
<evidence type="ECO:0000313" key="3">
    <source>
        <dbReference type="Proteomes" id="UP001465755"/>
    </source>
</evidence>
<reference evidence="2 3" key="1">
    <citation type="journal article" date="2024" name="Nat. Commun.">
        <title>Phylogenomics reveals the evolutionary origins of lichenization in chlorophyte algae.</title>
        <authorList>
            <person name="Puginier C."/>
            <person name="Libourel C."/>
            <person name="Otte J."/>
            <person name="Skaloud P."/>
            <person name="Haon M."/>
            <person name="Grisel S."/>
            <person name="Petersen M."/>
            <person name="Berrin J.G."/>
            <person name="Delaux P.M."/>
            <person name="Dal Grande F."/>
            <person name="Keller J."/>
        </authorList>
    </citation>
    <scope>NUCLEOTIDE SEQUENCE [LARGE SCALE GENOMIC DNA]</scope>
    <source>
        <strain evidence="2 3">SAG 2036</strain>
    </source>
</reference>
<dbReference type="Proteomes" id="UP001465755">
    <property type="component" value="Unassembled WGS sequence"/>
</dbReference>
<proteinExistence type="predicted"/>
<sequence length="343" mass="35484">MCTGRRKSFCKLDECCSELHCLTIDCTLFERTKPQAEQLHQSSKHWPLNLSVTAHRQYAVRGRSQAYWTLSPGAMPSNEHPETCKEDPEAKGLTSAQPAFPAQDGPSIGDSLKGAFTTSPPQISSKDSGSSDQTPGLTPVVIAAVGLVVAGSLVAGNADPKNAAEKAKSSAKKVSGSQPAQKAKGLLGNLRSGGTQPAKRGTQPRSKSGTGTIGGKASRVAGKAQQQVADGGGIEAAKQKGSEAAQEALDVTDKISPQEPQGSPSDLSPSDGAPGANSELLKLFPSLDKSGQQTSVKPEGSMGKGSQQLPVMGDVSPDSGTSVQQVDDKPSGFSNPFVQRQPN</sequence>
<feature type="compositionally biased region" description="Polar residues" evidence="1">
    <location>
        <begin position="258"/>
        <end position="268"/>
    </location>
</feature>
<feature type="region of interest" description="Disordered" evidence="1">
    <location>
        <begin position="164"/>
        <end position="343"/>
    </location>
</feature>
<feature type="compositionally biased region" description="Basic and acidic residues" evidence="1">
    <location>
        <begin position="79"/>
        <end position="90"/>
    </location>
</feature>
<evidence type="ECO:0000256" key="1">
    <source>
        <dbReference type="SAM" id="MobiDB-lite"/>
    </source>
</evidence>
<feature type="region of interest" description="Disordered" evidence="1">
    <location>
        <begin position="71"/>
        <end position="135"/>
    </location>
</feature>